<evidence type="ECO:0000313" key="2">
    <source>
        <dbReference type="EMBL" id="MCW4451464.1"/>
    </source>
</evidence>
<comment type="caution">
    <text evidence="2">The sequence shown here is derived from an EMBL/GenBank/DDBJ whole genome shotgun (WGS) entry which is preliminary data.</text>
</comment>
<evidence type="ECO:0000256" key="1">
    <source>
        <dbReference type="SAM" id="SignalP"/>
    </source>
</evidence>
<name>A0ABT3JL32_9FLAO</name>
<evidence type="ECO:0000313" key="3">
    <source>
        <dbReference type="Proteomes" id="UP001209107"/>
    </source>
</evidence>
<dbReference type="Gene3D" id="2.40.128.410">
    <property type="match status" value="1"/>
</dbReference>
<reference evidence="2 3" key="1">
    <citation type="submission" date="2022-10" db="EMBL/GenBank/DDBJ databases">
        <title>Kaistella sp. BT-6-1-3.</title>
        <authorList>
            <person name="Ai J."/>
            <person name="Deng Z."/>
        </authorList>
    </citation>
    <scope>NUCLEOTIDE SEQUENCE [LARGE SCALE GENOMIC DNA]</scope>
    <source>
        <strain evidence="2 3">BT6-1-3</strain>
    </source>
</reference>
<feature type="signal peptide" evidence="1">
    <location>
        <begin position="1"/>
        <end position="21"/>
    </location>
</feature>
<sequence>MKKLINILCAAVLFILMYACAATPNMPSEKVAALLRNGEFTFMAEQAQPSNYDVVNVMNSLPRSSSSRMLDLDYGYTIVLKKSELRVELPYFGRMYSPSYDTANNSYRFTSKDFTVSQQTGKKGSTVYTFLTKDQPTVRRIIMEVFSNGKTYVSIDSNDRTPISYNGYLMESELPKK</sequence>
<keyword evidence="1" id="KW-0732">Signal</keyword>
<dbReference type="Pfam" id="PF14059">
    <property type="entry name" value="DUF4251"/>
    <property type="match status" value="1"/>
</dbReference>
<accession>A0ABT3JL32</accession>
<keyword evidence="3" id="KW-1185">Reference proteome</keyword>
<dbReference type="InterPro" id="IPR025347">
    <property type="entry name" value="DUF4251"/>
</dbReference>
<gene>
    <name evidence="2" type="ORF">OK344_04505</name>
</gene>
<protein>
    <submittedName>
        <fullName evidence="2">DUF4251 domain-containing protein</fullName>
    </submittedName>
</protein>
<dbReference type="PROSITE" id="PS51257">
    <property type="entry name" value="PROKAR_LIPOPROTEIN"/>
    <property type="match status" value="1"/>
</dbReference>
<dbReference type="RefSeq" id="WP_088468250.1">
    <property type="nucleotide sequence ID" value="NZ_JAPCHZ010000002.1"/>
</dbReference>
<feature type="chain" id="PRO_5045642607" evidence="1">
    <location>
        <begin position="22"/>
        <end position="177"/>
    </location>
</feature>
<proteinExistence type="predicted"/>
<dbReference type="EMBL" id="JAPCHZ010000002">
    <property type="protein sequence ID" value="MCW4451464.1"/>
    <property type="molecule type" value="Genomic_DNA"/>
</dbReference>
<dbReference type="Proteomes" id="UP001209107">
    <property type="component" value="Unassembled WGS sequence"/>
</dbReference>
<organism evidence="2 3">
    <name type="scientific">Kaistella yananensis</name>
    <dbReference type="NCBI Taxonomy" id="2989820"/>
    <lineage>
        <taxon>Bacteria</taxon>
        <taxon>Pseudomonadati</taxon>
        <taxon>Bacteroidota</taxon>
        <taxon>Flavobacteriia</taxon>
        <taxon>Flavobacteriales</taxon>
        <taxon>Weeksellaceae</taxon>
        <taxon>Chryseobacterium group</taxon>
        <taxon>Kaistella</taxon>
    </lineage>
</organism>